<dbReference type="InterPro" id="IPR025427">
    <property type="entry name" value="DUF4160"/>
</dbReference>
<gene>
    <name evidence="1" type="ORF">MNB_SV-12-1712</name>
</gene>
<dbReference type="EMBL" id="FPHE01000153">
    <property type="protein sequence ID" value="SFV66571.1"/>
    <property type="molecule type" value="Genomic_DNA"/>
</dbReference>
<dbReference type="Pfam" id="PF13711">
    <property type="entry name" value="DUF4160"/>
    <property type="match status" value="1"/>
</dbReference>
<proteinExistence type="predicted"/>
<dbReference type="AlphaFoldDB" id="A0A1W1CLM5"/>
<sequence length="88" mass="10300">MPVISYFFGIYIRMYHDDHNPPHFHAEYQGYEALIDIKSGKVIKGKLPKKAVKIIKEWTEENQDALLENWDKAVELEPLERIKGADND</sequence>
<protein>
    <submittedName>
        <fullName evidence="1">Putative ORF-2</fullName>
    </submittedName>
</protein>
<reference evidence="1" key="1">
    <citation type="submission" date="2016-10" db="EMBL/GenBank/DDBJ databases">
        <authorList>
            <person name="de Groot N.N."/>
        </authorList>
    </citation>
    <scope>NUCLEOTIDE SEQUENCE</scope>
</reference>
<accession>A0A1W1CLM5</accession>
<evidence type="ECO:0000313" key="1">
    <source>
        <dbReference type="EMBL" id="SFV66571.1"/>
    </source>
</evidence>
<organism evidence="1">
    <name type="scientific">hydrothermal vent metagenome</name>
    <dbReference type="NCBI Taxonomy" id="652676"/>
    <lineage>
        <taxon>unclassified sequences</taxon>
        <taxon>metagenomes</taxon>
        <taxon>ecological metagenomes</taxon>
    </lineage>
</organism>
<name>A0A1W1CLM5_9ZZZZ</name>